<evidence type="ECO:0000313" key="7">
    <source>
        <dbReference type="Proteomes" id="UP000005744"/>
    </source>
</evidence>
<sequence length="64" mass="7612">MKASELRQKSIAELNDELLALLREQFNLRMQKANDQLKRYSQFKVVRRDIARIKTLLTEKGKHV</sequence>
<evidence type="ECO:0000256" key="3">
    <source>
        <dbReference type="ARBA" id="ARBA00023274"/>
    </source>
</evidence>
<gene>
    <name evidence="5" type="primary">rpmC</name>
    <name evidence="6" type="ORF">BegalDRAFT_2616</name>
</gene>
<dbReference type="STRING" id="395493.BegalDRAFT_2616"/>
<dbReference type="HAMAP" id="MF_00374">
    <property type="entry name" value="Ribosomal_uL29"/>
    <property type="match status" value="1"/>
</dbReference>
<accession>I3CIL5</accession>
<evidence type="ECO:0000256" key="5">
    <source>
        <dbReference type="HAMAP-Rule" id="MF_00374"/>
    </source>
</evidence>
<dbReference type="AlphaFoldDB" id="I3CIL5"/>
<name>I3CIL5_9GAMM</name>
<dbReference type="Proteomes" id="UP000005744">
    <property type="component" value="Unassembled WGS sequence"/>
</dbReference>
<dbReference type="SUPFAM" id="SSF46561">
    <property type="entry name" value="Ribosomal protein L29 (L29p)"/>
    <property type="match status" value="1"/>
</dbReference>
<evidence type="ECO:0000256" key="1">
    <source>
        <dbReference type="ARBA" id="ARBA00009254"/>
    </source>
</evidence>
<dbReference type="GO" id="GO:0022625">
    <property type="term" value="C:cytosolic large ribosomal subunit"/>
    <property type="evidence" value="ECO:0007669"/>
    <property type="project" value="TreeGrafter"/>
</dbReference>
<dbReference type="NCBIfam" id="TIGR00012">
    <property type="entry name" value="L29"/>
    <property type="match status" value="1"/>
</dbReference>
<dbReference type="InterPro" id="IPR001854">
    <property type="entry name" value="Ribosomal_uL29"/>
</dbReference>
<dbReference type="PANTHER" id="PTHR10916">
    <property type="entry name" value="60S RIBOSOMAL PROTEIN L35/50S RIBOSOMAL PROTEIN L29"/>
    <property type="match status" value="1"/>
</dbReference>
<keyword evidence="2 5" id="KW-0689">Ribosomal protein</keyword>
<dbReference type="CDD" id="cd00427">
    <property type="entry name" value="Ribosomal_L29_HIP"/>
    <property type="match status" value="1"/>
</dbReference>
<dbReference type="RefSeq" id="WP_002690645.1">
    <property type="nucleotide sequence ID" value="NZ_JH600070.1"/>
</dbReference>
<evidence type="ECO:0000256" key="4">
    <source>
        <dbReference type="ARBA" id="ARBA00035204"/>
    </source>
</evidence>
<dbReference type="eggNOG" id="COG0255">
    <property type="taxonomic scope" value="Bacteria"/>
</dbReference>
<dbReference type="InterPro" id="IPR036049">
    <property type="entry name" value="Ribosomal_uL29_sf"/>
</dbReference>
<dbReference type="InterPro" id="IPR050063">
    <property type="entry name" value="Ribosomal_protein_uL29"/>
</dbReference>
<evidence type="ECO:0000313" key="6">
    <source>
        <dbReference type="EMBL" id="EIJ43458.1"/>
    </source>
</evidence>
<dbReference type="Gene3D" id="1.10.287.310">
    <property type="match status" value="1"/>
</dbReference>
<comment type="similarity">
    <text evidence="1 5">Belongs to the universal ribosomal protein uL29 family.</text>
</comment>
<organism evidence="6 7">
    <name type="scientific">Beggiatoa alba B18LD</name>
    <dbReference type="NCBI Taxonomy" id="395493"/>
    <lineage>
        <taxon>Bacteria</taxon>
        <taxon>Pseudomonadati</taxon>
        <taxon>Pseudomonadota</taxon>
        <taxon>Gammaproteobacteria</taxon>
        <taxon>Thiotrichales</taxon>
        <taxon>Thiotrichaceae</taxon>
        <taxon>Beggiatoa</taxon>
    </lineage>
</organism>
<dbReference type="EMBL" id="JH600070">
    <property type="protein sequence ID" value="EIJ43458.1"/>
    <property type="molecule type" value="Genomic_DNA"/>
</dbReference>
<dbReference type="PANTHER" id="PTHR10916:SF0">
    <property type="entry name" value="LARGE RIBOSOMAL SUBUNIT PROTEIN UL29C"/>
    <property type="match status" value="1"/>
</dbReference>
<reference evidence="6 7" key="1">
    <citation type="submission" date="2011-11" db="EMBL/GenBank/DDBJ databases">
        <title>Improved High-Quality Draft sequence of Beggiatoa alba B18lD.</title>
        <authorList>
            <consortium name="US DOE Joint Genome Institute"/>
            <person name="Lucas S."/>
            <person name="Han J."/>
            <person name="Lapidus A."/>
            <person name="Cheng J.-F."/>
            <person name="Goodwin L."/>
            <person name="Pitluck S."/>
            <person name="Peters L."/>
            <person name="Mikhailova N."/>
            <person name="Held B."/>
            <person name="Detter J.C."/>
            <person name="Han C."/>
            <person name="Tapia R."/>
            <person name="Land M."/>
            <person name="Hauser L."/>
            <person name="Kyrpides N."/>
            <person name="Ivanova N."/>
            <person name="Pagani I."/>
            <person name="Samuel K."/>
            <person name="Teske A."/>
            <person name="Mueller J."/>
            <person name="Woyke T."/>
        </authorList>
    </citation>
    <scope>NUCLEOTIDE SEQUENCE [LARGE SCALE GENOMIC DNA]</scope>
    <source>
        <strain evidence="6 7">B18LD</strain>
    </source>
</reference>
<proteinExistence type="inferred from homology"/>
<dbReference type="GO" id="GO:0006412">
    <property type="term" value="P:translation"/>
    <property type="evidence" value="ECO:0007669"/>
    <property type="project" value="UniProtKB-UniRule"/>
</dbReference>
<protein>
    <recommendedName>
        <fullName evidence="4 5">Large ribosomal subunit protein uL29</fullName>
    </recommendedName>
</protein>
<keyword evidence="7" id="KW-1185">Reference proteome</keyword>
<dbReference type="Pfam" id="PF00831">
    <property type="entry name" value="Ribosomal_L29"/>
    <property type="match status" value="1"/>
</dbReference>
<dbReference type="OrthoDB" id="9815192at2"/>
<dbReference type="FunFam" id="1.10.287.310:FF:000001">
    <property type="entry name" value="50S ribosomal protein L29"/>
    <property type="match status" value="1"/>
</dbReference>
<dbReference type="GO" id="GO:0003735">
    <property type="term" value="F:structural constituent of ribosome"/>
    <property type="evidence" value="ECO:0007669"/>
    <property type="project" value="InterPro"/>
</dbReference>
<dbReference type="HOGENOM" id="CLU_158491_1_1_6"/>
<keyword evidence="3 5" id="KW-0687">Ribonucleoprotein</keyword>
<evidence type="ECO:0000256" key="2">
    <source>
        <dbReference type="ARBA" id="ARBA00022980"/>
    </source>
</evidence>